<keyword evidence="4" id="KW-0411">Iron-sulfur</keyword>
<dbReference type="InterPro" id="IPR009010">
    <property type="entry name" value="Asp_de-COase-like_dom_sf"/>
</dbReference>
<feature type="domain" description="4Fe-4S Mo/W bis-MGD-type" evidence="5">
    <location>
        <begin position="2"/>
        <end position="58"/>
    </location>
</feature>
<dbReference type="GO" id="GO:0051536">
    <property type="term" value="F:iron-sulfur cluster binding"/>
    <property type="evidence" value="ECO:0007669"/>
    <property type="project" value="UniProtKB-KW"/>
</dbReference>
<dbReference type="Gene3D" id="2.40.40.20">
    <property type="match status" value="1"/>
</dbReference>
<dbReference type="Proteomes" id="UP001329151">
    <property type="component" value="Chromosome"/>
</dbReference>
<dbReference type="PANTHER" id="PTHR43742">
    <property type="entry name" value="TRIMETHYLAMINE-N-OXIDE REDUCTASE"/>
    <property type="match status" value="1"/>
</dbReference>
<organism evidence="6 7">
    <name type="scientific">Limnobacter thiooxidans</name>
    <dbReference type="NCBI Taxonomy" id="131080"/>
    <lineage>
        <taxon>Bacteria</taxon>
        <taxon>Pseudomonadati</taxon>
        <taxon>Pseudomonadota</taxon>
        <taxon>Betaproteobacteria</taxon>
        <taxon>Burkholderiales</taxon>
        <taxon>Burkholderiaceae</taxon>
        <taxon>Limnobacter</taxon>
    </lineage>
</organism>
<keyword evidence="3" id="KW-0408">Iron</keyword>
<gene>
    <name evidence="6" type="ORF">RGQ30_20700</name>
</gene>
<accession>A0AA86IZL2</accession>
<dbReference type="PROSITE" id="PS51669">
    <property type="entry name" value="4FE4S_MOW_BIS_MGD"/>
    <property type="match status" value="1"/>
</dbReference>
<dbReference type="Pfam" id="PF04879">
    <property type="entry name" value="Molybdop_Fe4S4"/>
    <property type="match status" value="1"/>
</dbReference>
<dbReference type="Pfam" id="PF01568">
    <property type="entry name" value="Molydop_binding"/>
    <property type="match status" value="1"/>
</dbReference>
<dbReference type="EMBL" id="AP028947">
    <property type="protein sequence ID" value="BET26569.1"/>
    <property type="molecule type" value="Genomic_DNA"/>
</dbReference>
<dbReference type="Gene3D" id="2.20.25.90">
    <property type="entry name" value="ADC-like domains"/>
    <property type="match status" value="1"/>
</dbReference>
<dbReference type="GO" id="GO:0016491">
    <property type="term" value="F:oxidoreductase activity"/>
    <property type="evidence" value="ECO:0007669"/>
    <property type="project" value="InterPro"/>
</dbReference>
<dbReference type="GO" id="GO:0046872">
    <property type="term" value="F:metal ion binding"/>
    <property type="evidence" value="ECO:0007669"/>
    <property type="project" value="UniProtKB-KW"/>
</dbReference>
<evidence type="ECO:0000313" key="7">
    <source>
        <dbReference type="Proteomes" id="UP001329151"/>
    </source>
</evidence>
<sequence>MTQLHPTACILCSRNCGLTVEKEGRDIRRIKGDPAHPVSQGYICQKAARLDYYQNSPDRLTKPLKRQRDGTFKAIGWDQALTEIAARLKEIKNKHGGDAFAFAGGGGQGNHLGGAYSRQLMAAMGSRYSYNSLGQEKTGDFWVNGRLFGNQGCHTTEDVEHSDYVLFIGCNPYQAHGIHNARDTLKHIRNDPNRTMVVIDPRRTETAEMADVFIQIKPGTDAFLMSAILGVIVQEGLMDERFLTQRTVGYQEVLDVFRKVPVKAYCETADVSLDTVQSVARGFAQAKRGCVRIDLGIQQTLNCTLNGYLEKMLYLVCGHFGKQGTNNLHTMLLPILGNTDERKQIKGKKLKRTAYHGMMPIAGIYPPNILPDEILKAGENRIRAVFVDSANPVLTWANSQAFEAAFQSLDLLVTIDVALTETAALSHYVLPASSQLEKWECTGFNLEFPVNAFHLRKPIFEPLADSLPEPEIYTRLLEKMGVVESYPWLTRIAKLQPKASRYLPFLGAFVGLLARNPKQFPFAASILYRTLGPTLKTAEGDTPDAAAFLLPLCMDYARRYDKAVRRAGVKGSKLTLGIGLFERLINSPSGAVMSRHDYDEVWQLVANRDQKIHLAVPEMLDALRNLSITESTSQAYPFTLMAGERRTYNANQIYRNPEWRKVDKHGFLRLHPDDAAKLGVLKGDSLIVKSANGEVQAVVEPDDTVRPGVCTLPHGYGQRFLGGAEQGPALNRLSASDWCEPFSKTPYHKLIPVRLETIKEVAA</sequence>
<dbReference type="InterPro" id="IPR006657">
    <property type="entry name" value="MoPterin_dinucl-bd_dom"/>
</dbReference>
<dbReference type="Gene3D" id="3.40.50.740">
    <property type="match status" value="1"/>
</dbReference>
<dbReference type="RefSeq" id="WP_130555968.1">
    <property type="nucleotide sequence ID" value="NZ_AP028947.1"/>
</dbReference>
<comment type="similarity">
    <text evidence="1">Belongs to the prokaryotic molybdopterin-containing oxidoreductase family.</text>
</comment>
<dbReference type="Gene3D" id="3.40.228.10">
    <property type="entry name" value="Dimethylsulfoxide Reductase, domain 2"/>
    <property type="match status" value="1"/>
</dbReference>
<evidence type="ECO:0000256" key="2">
    <source>
        <dbReference type="ARBA" id="ARBA00022723"/>
    </source>
</evidence>
<dbReference type="InterPro" id="IPR006963">
    <property type="entry name" value="Mopterin_OxRdtase_4Fe-4S_dom"/>
</dbReference>
<dbReference type="GO" id="GO:0043546">
    <property type="term" value="F:molybdopterin cofactor binding"/>
    <property type="evidence" value="ECO:0007669"/>
    <property type="project" value="InterPro"/>
</dbReference>
<proteinExistence type="inferred from homology"/>
<keyword evidence="2" id="KW-0479">Metal-binding</keyword>
<reference evidence="6 7" key="1">
    <citation type="submission" date="2023-10" db="EMBL/GenBank/DDBJ databases">
        <title>Complete Genome Sequence of Limnobacter thiooxidans CS-K2T, Isolated from freshwater lake sediments in Bavaria, Germany.</title>
        <authorList>
            <person name="Naruki M."/>
            <person name="Watanabe A."/>
            <person name="Warashina T."/>
            <person name="Morita T."/>
            <person name="Arakawa K."/>
        </authorList>
    </citation>
    <scope>NUCLEOTIDE SEQUENCE [LARGE SCALE GENOMIC DNA]</scope>
    <source>
        <strain evidence="6 7">CS-K2</strain>
    </source>
</reference>
<dbReference type="SUPFAM" id="SSF50692">
    <property type="entry name" value="ADC-like"/>
    <property type="match status" value="1"/>
</dbReference>
<dbReference type="KEGG" id="lto:RGQ30_20700"/>
<evidence type="ECO:0000256" key="4">
    <source>
        <dbReference type="ARBA" id="ARBA00023014"/>
    </source>
</evidence>
<evidence type="ECO:0000256" key="3">
    <source>
        <dbReference type="ARBA" id="ARBA00023004"/>
    </source>
</evidence>
<evidence type="ECO:0000256" key="1">
    <source>
        <dbReference type="ARBA" id="ARBA00010312"/>
    </source>
</evidence>
<dbReference type="SMART" id="SM00926">
    <property type="entry name" value="Molybdop_Fe4S4"/>
    <property type="match status" value="1"/>
</dbReference>
<dbReference type="SUPFAM" id="SSF53706">
    <property type="entry name" value="Formate dehydrogenase/DMSO reductase, domains 1-3"/>
    <property type="match status" value="1"/>
</dbReference>
<dbReference type="InterPro" id="IPR050612">
    <property type="entry name" value="Prok_Mopterin_Oxidored"/>
</dbReference>
<keyword evidence="7" id="KW-1185">Reference proteome</keyword>
<dbReference type="Pfam" id="PF00384">
    <property type="entry name" value="Molybdopterin"/>
    <property type="match status" value="1"/>
</dbReference>
<name>A0AA86IZL2_9BURK</name>
<dbReference type="AlphaFoldDB" id="A0AA86IZL2"/>
<dbReference type="InterPro" id="IPR006656">
    <property type="entry name" value="Mopterin_OxRdtase"/>
</dbReference>
<dbReference type="PANTHER" id="PTHR43742:SF2">
    <property type="entry name" value="ASSIMILATORY NITRATE REDUCTASE CATALYTIC SUBUNIT"/>
    <property type="match status" value="1"/>
</dbReference>
<protein>
    <submittedName>
        <fullName evidence="6">Molybdopterin oxidoreductase family protein</fullName>
    </submittedName>
</protein>
<evidence type="ECO:0000313" key="6">
    <source>
        <dbReference type="EMBL" id="BET26569.1"/>
    </source>
</evidence>
<evidence type="ECO:0000259" key="5">
    <source>
        <dbReference type="PROSITE" id="PS51669"/>
    </source>
</evidence>